<feature type="transmembrane region" description="Helical" evidence="6">
    <location>
        <begin position="111"/>
        <end position="129"/>
    </location>
</feature>
<organism evidence="7 8">
    <name type="scientific">Nocardioides baekrokdamisoli</name>
    <dbReference type="NCBI Taxonomy" id="1804624"/>
    <lineage>
        <taxon>Bacteria</taxon>
        <taxon>Bacillati</taxon>
        <taxon>Actinomycetota</taxon>
        <taxon>Actinomycetes</taxon>
        <taxon>Propionibacteriales</taxon>
        <taxon>Nocardioidaceae</taxon>
        <taxon>Nocardioides</taxon>
    </lineage>
</organism>
<feature type="transmembrane region" description="Helical" evidence="6">
    <location>
        <begin position="141"/>
        <end position="166"/>
    </location>
</feature>
<feature type="transmembrane region" description="Helical" evidence="6">
    <location>
        <begin position="25"/>
        <end position="42"/>
    </location>
</feature>
<keyword evidence="2 6" id="KW-0812">Transmembrane</keyword>
<feature type="transmembrane region" description="Helical" evidence="6">
    <location>
        <begin position="178"/>
        <end position="202"/>
    </location>
</feature>
<dbReference type="Proteomes" id="UP000271573">
    <property type="component" value="Chromosome"/>
</dbReference>
<dbReference type="PANTHER" id="PTHR20855">
    <property type="entry name" value="ADIPOR/PROGESTIN RECEPTOR-RELATED"/>
    <property type="match status" value="1"/>
</dbReference>
<dbReference type="KEGG" id="nbe:Back2_23170"/>
<feature type="transmembrane region" description="Helical" evidence="6">
    <location>
        <begin position="85"/>
        <end position="104"/>
    </location>
</feature>
<proteinExistence type="predicted"/>
<feature type="binding site" evidence="5">
    <location>
        <position position="43"/>
    </location>
    <ligand>
        <name>Zn(2+)</name>
        <dbReference type="ChEBI" id="CHEBI:29105"/>
    </ligand>
</feature>
<evidence type="ECO:0000256" key="2">
    <source>
        <dbReference type="ARBA" id="ARBA00022692"/>
    </source>
</evidence>
<keyword evidence="8" id="KW-1185">Reference proteome</keyword>
<dbReference type="InterPro" id="IPR004254">
    <property type="entry name" value="AdipoR/HlyIII-related"/>
</dbReference>
<reference evidence="7 8" key="1">
    <citation type="submission" date="2018-11" db="EMBL/GenBank/DDBJ databases">
        <title>Complete genome sequence of Nocardioides baekrokdamisoli strain KCTC 39748.</title>
        <authorList>
            <person name="Kang S.W."/>
            <person name="Lee K.C."/>
            <person name="Kim K.K."/>
            <person name="Kim J.S."/>
            <person name="Kim D.S."/>
            <person name="Ko S.H."/>
            <person name="Yang S.H."/>
            <person name="Shin Y.K."/>
            <person name="Lee J.S."/>
        </authorList>
    </citation>
    <scope>NUCLEOTIDE SEQUENCE [LARGE SCALE GENOMIC DNA]</scope>
    <source>
        <strain evidence="7 8">KCTC 39748</strain>
    </source>
</reference>
<evidence type="ECO:0000313" key="8">
    <source>
        <dbReference type="Proteomes" id="UP000271573"/>
    </source>
</evidence>
<keyword evidence="5" id="KW-0862">Zinc</keyword>
<keyword evidence="3 6" id="KW-1133">Transmembrane helix</keyword>
<evidence type="ECO:0000256" key="1">
    <source>
        <dbReference type="ARBA" id="ARBA00004141"/>
    </source>
</evidence>
<feature type="binding site" evidence="5">
    <location>
        <position position="179"/>
    </location>
    <ligand>
        <name>Zn(2+)</name>
        <dbReference type="ChEBI" id="CHEBI:29105"/>
    </ligand>
</feature>
<dbReference type="AlphaFoldDB" id="A0A3G9IG50"/>
<dbReference type="GO" id="GO:0003677">
    <property type="term" value="F:DNA binding"/>
    <property type="evidence" value="ECO:0007669"/>
    <property type="project" value="UniProtKB-KW"/>
</dbReference>
<sequence>MIPLLSAAFAVLIAKSPTPITVTGSSIYAGSALLLFGISGIYHRYAWNPPTMLFFRRFDHANIYIFIAGSYTPFAFLFLHGGARWTLFGVVWGCALAGTIFKMFMPHAPRWLSTPLYVLMGWVVVGFLPQMSHATDTFPSWVMISSLVLVAVGGLLYTIGGVVYALKKPNPIPEWFGFHEVFHAFTAVAFVCQYIAVSMATYSLPHSS</sequence>
<dbReference type="GO" id="GO:0016020">
    <property type="term" value="C:membrane"/>
    <property type="evidence" value="ECO:0007669"/>
    <property type="project" value="UniProtKB-SubCell"/>
</dbReference>
<keyword evidence="5" id="KW-0479">Metal-binding</keyword>
<keyword evidence="4 6" id="KW-0472">Membrane</keyword>
<comment type="subcellular location">
    <subcellularLocation>
        <location evidence="1">Membrane</location>
        <topology evidence="1">Multi-pass membrane protein</topology>
    </subcellularLocation>
</comment>
<evidence type="ECO:0000256" key="3">
    <source>
        <dbReference type="ARBA" id="ARBA00022989"/>
    </source>
</evidence>
<feature type="transmembrane region" description="Helical" evidence="6">
    <location>
        <begin position="63"/>
        <end position="79"/>
    </location>
</feature>
<accession>A0A3G9IG50</accession>
<dbReference type="Pfam" id="PF03006">
    <property type="entry name" value="HlyIII"/>
    <property type="match status" value="1"/>
</dbReference>
<evidence type="ECO:0000313" key="7">
    <source>
        <dbReference type="EMBL" id="BBH18030.1"/>
    </source>
</evidence>
<feature type="binding site" evidence="5">
    <location>
        <position position="183"/>
    </location>
    <ligand>
        <name>Zn(2+)</name>
        <dbReference type="ChEBI" id="CHEBI:29105"/>
    </ligand>
</feature>
<dbReference type="EMBL" id="AP019307">
    <property type="protein sequence ID" value="BBH18030.1"/>
    <property type="molecule type" value="Genomic_DNA"/>
</dbReference>
<keyword evidence="7" id="KW-0238">DNA-binding</keyword>
<evidence type="ECO:0000256" key="4">
    <source>
        <dbReference type="ARBA" id="ARBA00023136"/>
    </source>
</evidence>
<gene>
    <name evidence="7" type="ORF">Back2_23170</name>
</gene>
<dbReference type="PANTHER" id="PTHR20855:SF3">
    <property type="entry name" value="LD03007P"/>
    <property type="match status" value="1"/>
</dbReference>
<name>A0A3G9IG50_9ACTN</name>
<evidence type="ECO:0000256" key="5">
    <source>
        <dbReference type="PIRSR" id="PIRSR604254-1"/>
    </source>
</evidence>
<dbReference type="GO" id="GO:0046872">
    <property type="term" value="F:metal ion binding"/>
    <property type="evidence" value="ECO:0007669"/>
    <property type="project" value="UniProtKB-KW"/>
</dbReference>
<evidence type="ECO:0000256" key="6">
    <source>
        <dbReference type="SAM" id="Phobius"/>
    </source>
</evidence>
<protein>
    <submittedName>
        <fullName evidence="7">DNA-binding protein</fullName>
    </submittedName>
</protein>